<protein>
    <submittedName>
        <fullName evidence="5">GntR family transcriptional regulator</fullName>
    </submittedName>
</protein>
<keyword evidence="3" id="KW-0804">Transcription</keyword>
<evidence type="ECO:0000256" key="2">
    <source>
        <dbReference type="ARBA" id="ARBA00023125"/>
    </source>
</evidence>
<evidence type="ECO:0000256" key="1">
    <source>
        <dbReference type="ARBA" id="ARBA00023015"/>
    </source>
</evidence>
<dbReference type="Gene3D" id="1.10.10.10">
    <property type="entry name" value="Winged helix-like DNA-binding domain superfamily/Winged helix DNA-binding domain"/>
    <property type="match status" value="1"/>
</dbReference>
<comment type="caution">
    <text evidence="5">The sequence shown here is derived from an EMBL/GenBank/DDBJ whole genome shotgun (WGS) entry which is preliminary data.</text>
</comment>
<dbReference type="InterPro" id="IPR036388">
    <property type="entry name" value="WH-like_DNA-bd_sf"/>
</dbReference>
<reference evidence="5 6" key="1">
    <citation type="submission" date="2018-10" db="EMBL/GenBank/DDBJ databases">
        <title>Genome sequencing of Arthrobacter oryzae TNB02.</title>
        <authorList>
            <person name="Cho Y.-J."/>
            <person name="Cho A."/>
            <person name="Kim O.-S."/>
        </authorList>
    </citation>
    <scope>NUCLEOTIDE SEQUENCE [LARGE SCALE GENOMIC DNA]</scope>
    <source>
        <strain evidence="5 6">TNB02</strain>
    </source>
</reference>
<dbReference type="PRINTS" id="PR00035">
    <property type="entry name" value="HTHGNTR"/>
</dbReference>
<dbReference type="SMART" id="SM00345">
    <property type="entry name" value="HTH_GNTR"/>
    <property type="match status" value="1"/>
</dbReference>
<dbReference type="InterPro" id="IPR036390">
    <property type="entry name" value="WH_DNA-bd_sf"/>
</dbReference>
<dbReference type="Proteomes" id="UP000273807">
    <property type="component" value="Unassembled WGS sequence"/>
</dbReference>
<proteinExistence type="predicted"/>
<keyword evidence="1" id="KW-0805">Transcription regulation</keyword>
<dbReference type="PROSITE" id="PS50949">
    <property type="entry name" value="HTH_GNTR"/>
    <property type="match status" value="1"/>
</dbReference>
<evidence type="ECO:0000313" key="5">
    <source>
        <dbReference type="EMBL" id="RNL57292.1"/>
    </source>
</evidence>
<dbReference type="InterPro" id="IPR008920">
    <property type="entry name" value="TF_FadR/GntR_C"/>
</dbReference>
<dbReference type="Gene3D" id="1.20.120.530">
    <property type="entry name" value="GntR ligand-binding domain-like"/>
    <property type="match status" value="1"/>
</dbReference>
<sequence length="219" mass="24509">MGKLERISMKDRLATELRRKILAGDLPPHSRVVEQDLADEYGVSRAVVRETMLVLELQGLIISTPYKGSEVASISRTEVEGLLLPLRVHIEQFALTEGLALFDADTFEDFGRVLVEMERAIYNKDINAFNEADMRFHAIIVDGCPTDSARSIWDSIHPRIRMHFAMQTGRTGALSEFLEDHKRLVDVFRTGDVAASREAIAAHIIGTNEPHLGLLEESA</sequence>
<dbReference type="InterPro" id="IPR011711">
    <property type="entry name" value="GntR_C"/>
</dbReference>
<gene>
    <name evidence="5" type="ORF">D7003_07245</name>
</gene>
<keyword evidence="2" id="KW-0238">DNA-binding</keyword>
<keyword evidence="6" id="KW-1185">Reference proteome</keyword>
<dbReference type="SMART" id="SM00895">
    <property type="entry name" value="FCD"/>
    <property type="match status" value="1"/>
</dbReference>
<dbReference type="RefSeq" id="WP_123254799.1">
    <property type="nucleotide sequence ID" value="NZ_RBED01000077.1"/>
</dbReference>
<evidence type="ECO:0000313" key="6">
    <source>
        <dbReference type="Proteomes" id="UP000273807"/>
    </source>
</evidence>
<evidence type="ECO:0000259" key="4">
    <source>
        <dbReference type="PROSITE" id="PS50949"/>
    </source>
</evidence>
<dbReference type="SUPFAM" id="SSF46785">
    <property type="entry name" value="Winged helix' DNA-binding domain"/>
    <property type="match status" value="1"/>
</dbReference>
<dbReference type="PANTHER" id="PTHR43537">
    <property type="entry name" value="TRANSCRIPTIONAL REGULATOR, GNTR FAMILY"/>
    <property type="match status" value="1"/>
</dbReference>
<name>A0A3N0C3T8_9MICC</name>
<accession>A0A3N0C3T8</accession>
<dbReference type="SUPFAM" id="SSF48008">
    <property type="entry name" value="GntR ligand-binding domain-like"/>
    <property type="match status" value="1"/>
</dbReference>
<dbReference type="PANTHER" id="PTHR43537:SF45">
    <property type="entry name" value="GNTR FAMILY REGULATORY PROTEIN"/>
    <property type="match status" value="1"/>
</dbReference>
<dbReference type="Pfam" id="PF00392">
    <property type="entry name" value="GntR"/>
    <property type="match status" value="1"/>
</dbReference>
<organism evidence="5 6">
    <name type="scientific">Arthrobacter oryzae</name>
    <dbReference type="NCBI Taxonomy" id="409290"/>
    <lineage>
        <taxon>Bacteria</taxon>
        <taxon>Bacillati</taxon>
        <taxon>Actinomycetota</taxon>
        <taxon>Actinomycetes</taxon>
        <taxon>Micrococcales</taxon>
        <taxon>Micrococcaceae</taxon>
        <taxon>Arthrobacter</taxon>
    </lineage>
</organism>
<dbReference type="Pfam" id="PF07729">
    <property type="entry name" value="FCD"/>
    <property type="match status" value="1"/>
</dbReference>
<dbReference type="CDD" id="cd07377">
    <property type="entry name" value="WHTH_GntR"/>
    <property type="match status" value="1"/>
</dbReference>
<dbReference type="AlphaFoldDB" id="A0A3N0C3T8"/>
<feature type="domain" description="HTH gntR-type" evidence="4">
    <location>
        <begin position="7"/>
        <end position="74"/>
    </location>
</feature>
<dbReference type="OrthoDB" id="9816161at2"/>
<dbReference type="GO" id="GO:0003677">
    <property type="term" value="F:DNA binding"/>
    <property type="evidence" value="ECO:0007669"/>
    <property type="project" value="UniProtKB-KW"/>
</dbReference>
<dbReference type="InterPro" id="IPR000524">
    <property type="entry name" value="Tscrpt_reg_HTH_GntR"/>
</dbReference>
<dbReference type="GO" id="GO:0003700">
    <property type="term" value="F:DNA-binding transcription factor activity"/>
    <property type="evidence" value="ECO:0007669"/>
    <property type="project" value="InterPro"/>
</dbReference>
<evidence type="ECO:0000256" key="3">
    <source>
        <dbReference type="ARBA" id="ARBA00023163"/>
    </source>
</evidence>
<dbReference type="EMBL" id="RBED01000077">
    <property type="protein sequence ID" value="RNL57292.1"/>
    <property type="molecule type" value="Genomic_DNA"/>
</dbReference>